<dbReference type="EMBL" id="SMKX01000014">
    <property type="protein sequence ID" value="TDD61521.1"/>
    <property type="molecule type" value="Genomic_DNA"/>
</dbReference>
<sequence>MMRRDPSWPSNVELTEDLDAPDALTPGWNASSVALAPEVVRAATADRRFESTILAARLDGSTAGFVTLSRCLMNGFPATIFDPACAAPDLFTDDVGKPAGYLLIGGTDLVSGPVLSAALNSFEKQLVGQALVDGAFAKAHQAGLAPAALYVRDQDIAYFSGSHCEAVKVDEFATVPVRGWDSYLAGLSHGRRSVVRRDIKGLKEKELGSEIGSALELIPEAAPLVVAVKNRHQIPDHPRLVEMRLATWAQMDVGTRFGFSVRDTQGRLLAASFGCHHDDVLEMHEIGLADSPHRHLAYVEALVYSPLRLAHELGCQELQLGMGSTRPKVLRGAKTSPVWVVGRTKGNG</sequence>
<dbReference type="Proteomes" id="UP000295124">
    <property type="component" value="Unassembled WGS sequence"/>
</dbReference>
<proteinExistence type="predicted"/>
<name>A0A4R4ZRB9_9ACTN</name>
<accession>A0A4R4ZRB9</accession>
<keyword evidence="1" id="KW-0808">Transferase</keyword>
<gene>
    <name evidence="1" type="ORF">E1263_07415</name>
</gene>
<dbReference type="InterPro" id="IPR016181">
    <property type="entry name" value="Acyl_CoA_acyltransferase"/>
</dbReference>
<evidence type="ECO:0000313" key="2">
    <source>
        <dbReference type="Proteomes" id="UP000295124"/>
    </source>
</evidence>
<evidence type="ECO:0000313" key="1">
    <source>
        <dbReference type="EMBL" id="TDD61521.1"/>
    </source>
</evidence>
<dbReference type="Gene3D" id="3.40.630.30">
    <property type="match status" value="1"/>
</dbReference>
<dbReference type="GO" id="GO:0016740">
    <property type="term" value="F:transferase activity"/>
    <property type="evidence" value="ECO:0007669"/>
    <property type="project" value="UniProtKB-KW"/>
</dbReference>
<protein>
    <submittedName>
        <fullName evidence="1">GNAT family N-acetyltransferase</fullName>
    </submittedName>
</protein>
<organism evidence="1 2">
    <name type="scientific">Kribbella antibiotica</name>
    <dbReference type="NCBI Taxonomy" id="190195"/>
    <lineage>
        <taxon>Bacteria</taxon>
        <taxon>Bacillati</taxon>
        <taxon>Actinomycetota</taxon>
        <taxon>Actinomycetes</taxon>
        <taxon>Propionibacteriales</taxon>
        <taxon>Kribbellaceae</taxon>
        <taxon>Kribbella</taxon>
    </lineage>
</organism>
<dbReference type="AlphaFoldDB" id="A0A4R4ZRB9"/>
<dbReference type="SUPFAM" id="SSF55729">
    <property type="entry name" value="Acyl-CoA N-acyltransferases (Nat)"/>
    <property type="match status" value="1"/>
</dbReference>
<reference evidence="1 2" key="1">
    <citation type="submission" date="2019-03" db="EMBL/GenBank/DDBJ databases">
        <title>Draft genome sequences of novel Actinobacteria.</title>
        <authorList>
            <person name="Sahin N."/>
            <person name="Ay H."/>
            <person name="Saygin H."/>
        </authorList>
    </citation>
    <scope>NUCLEOTIDE SEQUENCE [LARGE SCALE GENOMIC DNA]</scope>
    <source>
        <strain evidence="1 2">JCM 13523</strain>
    </source>
</reference>
<dbReference type="OrthoDB" id="8181984at2"/>
<comment type="caution">
    <text evidence="1">The sequence shown here is derived from an EMBL/GenBank/DDBJ whole genome shotgun (WGS) entry which is preliminary data.</text>
</comment>
<keyword evidence="2" id="KW-1185">Reference proteome</keyword>